<comment type="subcellular location">
    <subcellularLocation>
        <location evidence="1">Cell membrane</location>
        <topology evidence="1">Multi-pass membrane protein</topology>
    </subcellularLocation>
</comment>
<evidence type="ECO:0000313" key="11">
    <source>
        <dbReference type="Proteomes" id="UP000009319"/>
    </source>
</evidence>
<feature type="transmembrane region" description="Helical" evidence="8">
    <location>
        <begin position="156"/>
        <end position="173"/>
    </location>
</feature>
<dbReference type="AlphaFoldDB" id="K0PUR1"/>
<feature type="transmembrane region" description="Helical" evidence="8">
    <location>
        <begin position="131"/>
        <end position="149"/>
    </location>
</feature>
<evidence type="ECO:0000256" key="5">
    <source>
        <dbReference type="ARBA" id="ARBA00022692"/>
    </source>
</evidence>
<dbReference type="PANTHER" id="PTHR33908">
    <property type="entry name" value="MANNOSYLTRANSFERASE YKCB-RELATED"/>
    <property type="match status" value="1"/>
</dbReference>
<dbReference type="EMBL" id="CANI01000009">
    <property type="protein sequence ID" value="CCM74907.1"/>
    <property type="molecule type" value="Genomic_DNA"/>
</dbReference>
<keyword evidence="2" id="KW-1003">Cell membrane</keyword>
<evidence type="ECO:0000256" key="4">
    <source>
        <dbReference type="ARBA" id="ARBA00022679"/>
    </source>
</evidence>
<organism evidence="10 11">
    <name type="scientific">Rhizobium mesoamericanum STM3625</name>
    <dbReference type="NCBI Taxonomy" id="1211777"/>
    <lineage>
        <taxon>Bacteria</taxon>
        <taxon>Pseudomonadati</taxon>
        <taxon>Pseudomonadota</taxon>
        <taxon>Alphaproteobacteria</taxon>
        <taxon>Hyphomicrobiales</taxon>
        <taxon>Rhizobiaceae</taxon>
        <taxon>Rhizobium/Agrobacterium group</taxon>
        <taxon>Rhizobium</taxon>
    </lineage>
</organism>
<feature type="transmembrane region" description="Helical" evidence="8">
    <location>
        <begin position="291"/>
        <end position="313"/>
    </location>
</feature>
<feature type="transmembrane region" description="Helical" evidence="8">
    <location>
        <begin position="16"/>
        <end position="34"/>
    </location>
</feature>
<keyword evidence="11" id="KW-1185">Reference proteome</keyword>
<dbReference type="InterPro" id="IPR050297">
    <property type="entry name" value="LipidA_mod_glycosyltrf_83"/>
</dbReference>
<dbReference type="GO" id="GO:0009103">
    <property type="term" value="P:lipopolysaccharide biosynthetic process"/>
    <property type="evidence" value="ECO:0007669"/>
    <property type="project" value="UniProtKB-ARBA"/>
</dbReference>
<reference evidence="10 11" key="1">
    <citation type="journal article" date="2013" name="Genome Announc.">
        <title>Draft Genome Sequence of Rhizobium mesoamericanum STM3625, a Nitrogen-Fixing Symbiont of Mimosa pudica Isolated in French Guiana (South America).</title>
        <authorList>
            <person name="Moulin L."/>
            <person name="Mornico D."/>
            <person name="Melkonian R."/>
            <person name="Klonowska A."/>
        </authorList>
    </citation>
    <scope>NUCLEOTIDE SEQUENCE [LARGE SCALE GENOMIC DNA]</scope>
    <source>
        <strain evidence="10 11">STM3625</strain>
    </source>
</reference>
<protein>
    <recommendedName>
        <fullName evidence="9">Glycosyltransferase RgtA/B/C/D-like domain-containing protein</fullName>
    </recommendedName>
</protein>
<dbReference type="Pfam" id="PF13231">
    <property type="entry name" value="PMT_2"/>
    <property type="match status" value="1"/>
</dbReference>
<evidence type="ECO:0000256" key="6">
    <source>
        <dbReference type="ARBA" id="ARBA00022989"/>
    </source>
</evidence>
<comment type="caution">
    <text evidence="10">The sequence shown here is derived from an EMBL/GenBank/DDBJ whole genome shotgun (WGS) entry which is preliminary data.</text>
</comment>
<dbReference type="PANTHER" id="PTHR33908:SF11">
    <property type="entry name" value="MEMBRANE PROTEIN"/>
    <property type="match status" value="1"/>
</dbReference>
<keyword evidence="3" id="KW-0328">Glycosyltransferase</keyword>
<dbReference type="GO" id="GO:0005886">
    <property type="term" value="C:plasma membrane"/>
    <property type="evidence" value="ECO:0007669"/>
    <property type="project" value="UniProtKB-SubCell"/>
</dbReference>
<dbReference type="STRING" id="1211777.BN77_2055"/>
<proteinExistence type="predicted"/>
<feature type="transmembrane region" description="Helical" evidence="8">
    <location>
        <begin position="255"/>
        <end position="279"/>
    </location>
</feature>
<accession>K0PUR1</accession>
<name>K0PUR1_9HYPH</name>
<keyword evidence="5 8" id="KW-0812">Transmembrane</keyword>
<feature type="transmembrane region" description="Helical" evidence="8">
    <location>
        <begin position="349"/>
        <end position="370"/>
    </location>
</feature>
<evidence type="ECO:0000313" key="10">
    <source>
        <dbReference type="EMBL" id="CCM74907.1"/>
    </source>
</evidence>
<dbReference type="GO" id="GO:0016763">
    <property type="term" value="F:pentosyltransferase activity"/>
    <property type="evidence" value="ECO:0007669"/>
    <property type="project" value="TreeGrafter"/>
</dbReference>
<keyword evidence="6 8" id="KW-1133">Transmembrane helix</keyword>
<dbReference type="InterPro" id="IPR038731">
    <property type="entry name" value="RgtA/B/C-like"/>
</dbReference>
<keyword evidence="7 8" id="KW-0472">Membrane</keyword>
<evidence type="ECO:0000256" key="8">
    <source>
        <dbReference type="SAM" id="Phobius"/>
    </source>
</evidence>
<evidence type="ECO:0000256" key="1">
    <source>
        <dbReference type="ARBA" id="ARBA00004651"/>
    </source>
</evidence>
<feature type="transmembrane region" description="Helical" evidence="8">
    <location>
        <begin position="65"/>
        <end position="96"/>
    </location>
</feature>
<dbReference type="Proteomes" id="UP000009319">
    <property type="component" value="Unassembled WGS sequence"/>
</dbReference>
<feature type="transmembrane region" description="Helical" evidence="8">
    <location>
        <begin position="108"/>
        <end position="125"/>
    </location>
</feature>
<evidence type="ECO:0000256" key="7">
    <source>
        <dbReference type="ARBA" id="ARBA00023136"/>
    </source>
</evidence>
<feature type="domain" description="Glycosyltransferase RgtA/B/C/D-like" evidence="9">
    <location>
        <begin position="59"/>
        <end position="220"/>
    </location>
</feature>
<dbReference type="HOGENOM" id="CLU_039820_0_0_5"/>
<dbReference type="eggNOG" id="COG1807">
    <property type="taxonomic scope" value="Bacteria"/>
</dbReference>
<evidence type="ECO:0000256" key="2">
    <source>
        <dbReference type="ARBA" id="ARBA00022475"/>
    </source>
</evidence>
<gene>
    <name evidence="10" type="ORF">BN77_2055</name>
</gene>
<evidence type="ECO:0000256" key="3">
    <source>
        <dbReference type="ARBA" id="ARBA00022676"/>
    </source>
</evidence>
<feature type="transmembrane region" description="Helical" evidence="8">
    <location>
        <begin position="202"/>
        <end position="222"/>
    </location>
</feature>
<keyword evidence="4" id="KW-0808">Transferase</keyword>
<evidence type="ECO:0000259" key="9">
    <source>
        <dbReference type="Pfam" id="PF13231"/>
    </source>
</evidence>
<sequence length="502" mass="56358">MEARMRNLLARKPDTVVLLLAAYFVISFIVRLLVPNGLRMDESQQAFFSQWLVVGYDTQPPLYNWFQAVIVSVFGLSIATIAAAKNLVLFLVFLSYYKLAKLVLDDRMFAAIATLSLFTIPQVFWQAQRDLTHTVAQMLMINLLLYSIIRTLKMPSLFSYVMIGITLGLGMLTKYNFTLVVFAAFIAVFLHPDGLKRLLDRRFLLSLVIAVLLFLPHGLWLLDNFSLAANRTLDTMAQEAPTGAFAKLVKGPTEFIGQVLVIMAPLVAVYAIIFGKSFLRNLRPTTAWAHFFDTVFLAIGLQVLVLVFAIGITSMRDRWVLPFLFLMPIAFCLKMQARGIRADVFARRFLVVPLAVMVIVPSVILVRAYMPTLFGRPEAYNAPYAEFVSKVVAEEGKRPGLVLTDGWLASGNLQLQLPGIPTICTFFGNLTIDYDWTAEKPILVVWLPAKEGTTLPAALVDWIQQNLGPYYLAVTTKNTGIGYIGGRPEDQRLFGYAWIYPR</sequence>